<name>A0A1B0BGB3_9MUSC</name>
<dbReference type="EMBL" id="JXJN01013817">
    <property type="status" value="NOT_ANNOTATED_CDS"/>
    <property type="molecule type" value="Genomic_DNA"/>
</dbReference>
<keyword evidence="2" id="KW-1185">Reference proteome</keyword>
<proteinExistence type="predicted"/>
<sequence>MKITCQYIPVTVEPLTDTAKESAKAIDEIDESDDVVTLDVLETTTWPLRISHNELVVFQEVLQACCSIFRLRRSLFRAIKGKGNNTPVKSFKQWKQLKIQQTIHCSQWSKIFISTYCMSPLLKSPSSRLRGGLKFH</sequence>
<dbReference type="VEuPathDB" id="VectorBase:GPPI029095"/>
<dbReference type="Proteomes" id="UP000092460">
    <property type="component" value="Unassembled WGS sequence"/>
</dbReference>
<accession>A0A1B0BGB3</accession>
<reference evidence="2" key="1">
    <citation type="submission" date="2015-01" db="EMBL/GenBank/DDBJ databases">
        <authorList>
            <person name="Aksoy S."/>
            <person name="Warren W."/>
            <person name="Wilson R.K."/>
        </authorList>
    </citation>
    <scope>NUCLEOTIDE SEQUENCE [LARGE SCALE GENOMIC DNA]</scope>
    <source>
        <strain evidence="2">IAEA</strain>
    </source>
</reference>
<organism evidence="1 2">
    <name type="scientific">Glossina palpalis gambiensis</name>
    <dbReference type="NCBI Taxonomy" id="67801"/>
    <lineage>
        <taxon>Eukaryota</taxon>
        <taxon>Metazoa</taxon>
        <taxon>Ecdysozoa</taxon>
        <taxon>Arthropoda</taxon>
        <taxon>Hexapoda</taxon>
        <taxon>Insecta</taxon>
        <taxon>Pterygota</taxon>
        <taxon>Neoptera</taxon>
        <taxon>Endopterygota</taxon>
        <taxon>Diptera</taxon>
        <taxon>Brachycera</taxon>
        <taxon>Muscomorpha</taxon>
        <taxon>Hippoboscoidea</taxon>
        <taxon>Glossinidae</taxon>
        <taxon>Glossina</taxon>
    </lineage>
</organism>
<dbReference type="EnsemblMetazoa" id="GPPI029095-RA">
    <property type="protein sequence ID" value="GPPI029095-PA"/>
    <property type="gene ID" value="GPPI029095"/>
</dbReference>
<evidence type="ECO:0000313" key="2">
    <source>
        <dbReference type="Proteomes" id="UP000092460"/>
    </source>
</evidence>
<protein>
    <submittedName>
        <fullName evidence="1">Uncharacterized protein</fullName>
    </submittedName>
</protein>
<reference evidence="1" key="2">
    <citation type="submission" date="2020-05" db="UniProtKB">
        <authorList>
            <consortium name="EnsemblMetazoa"/>
        </authorList>
    </citation>
    <scope>IDENTIFICATION</scope>
    <source>
        <strain evidence="1">IAEA</strain>
    </source>
</reference>
<dbReference type="AlphaFoldDB" id="A0A1B0BGB3"/>
<evidence type="ECO:0000313" key="1">
    <source>
        <dbReference type="EnsemblMetazoa" id="GPPI029095-PA"/>
    </source>
</evidence>